<dbReference type="SUPFAM" id="SSF55257">
    <property type="entry name" value="RBP11-like subunits of RNA polymerase"/>
    <property type="match status" value="1"/>
</dbReference>
<dbReference type="EMBL" id="AZMM01000734">
    <property type="protein sequence ID" value="ETJ45265.1"/>
    <property type="molecule type" value="Genomic_DNA"/>
</dbReference>
<dbReference type="Pfam" id="PF01193">
    <property type="entry name" value="RNA_pol_L"/>
    <property type="match status" value="1"/>
</dbReference>
<dbReference type="GO" id="GO:0003899">
    <property type="term" value="F:DNA-directed RNA polymerase activity"/>
    <property type="evidence" value="ECO:0007669"/>
    <property type="project" value="InterPro"/>
</dbReference>
<feature type="non-terminal residue" evidence="4">
    <location>
        <position position="45"/>
    </location>
</feature>
<dbReference type="InterPro" id="IPR036603">
    <property type="entry name" value="RBP11-like"/>
</dbReference>
<name>W1YU28_9ZZZZ</name>
<accession>W1YU28</accession>
<dbReference type="AlphaFoldDB" id="W1YU28"/>
<reference evidence="4" key="1">
    <citation type="submission" date="2013-12" db="EMBL/GenBank/DDBJ databases">
        <title>A Varibaculum cambriense genome reconstructed from a premature infant gut community with otherwise low bacterial novelty that shifts toward anaerobic metabolism during the third week of life.</title>
        <authorList>
            <person name="Brown C.T."/>
            <person name="Sharon I."/>
            <person name="Thomas B.C."/>
            <person name="Castelle C.J."/>
            <person name="Morowitz M.J."/>
            <person name="Banfield J.F."/>
        </authorList>
    </citation>
    <scope>NUCLEOTIDE SEQUENCE</scope>
</reference>
<keyword evidence="1 4" id="KW-0240">DNA-directed RNA polymerase</keyword>
<comment type="caution">
    <text evidence="4">The sequence shown here is derived from an EMBL/GenBank/DDBJ whole genome shotgun (WGS) entry which is preliminary data.</text>
</comment>
<dbReference type="Gene3D" id="3.30.1360.10">
    <property type="entry name" value="RNA polymerase, RBP11-like subunit"/>
    <property type="match status" value="1"/>
</dbReference>
<dbReference type="GO" id="GO:0000428">
    <property type="term" value="C:DNA-directed RNA polymerase complex"/>
    <property type="evidence" value="ECO:0007669"/>
    <property type="project" value="UniProtKB-KW"/>
</dbReference>
<evidence type="ECO:0000313" key="4">
    <source>
        <dbReference type="EMBL" id="ETJ45265.1"/>
    </source>
</evidence>
<keyword evidence="2" id="KW-0804">Transcription</keyword>
<dbReference type="GO" id="GO:0006351">
    <property type="term" value="P:DNA-templated transcription"/>
    <property type="evidence" value="ECO:0007669"/>
    <property type="project" value="InterPro"/>
</dbReference>
<evidence type="ECO:0000256" key="1">
    <source>
        <dbReference type="ARBA" id="ARBA00022478"/>
    </source>
</evidence>
<dbReference type="GO" id="GO:0046983">
    <property type="term" value="F:protein dimerization activity"/>
    <property type="evidence" value="ECO:0007669"/>
    <property type="project" value="InterPro"/>
</dbReference>
<feature type="domain" description="DNA-directed RNA polymerase RpoA/D/Rpb3-type" evidence="3">
    <location>
        <begin position="26"/>
        <end position="45"/>
    </location>
</feature>
<sequence>MSEEKKLKIEKVDIAEGGRYGKFVCEPLDRGYGITLGNSLRRILL</sequence>
<dbReference type="InterPro" id="IPR011263">
    <property type="entry name" value="DNA-dir_RNA_pol_RpoA/D/Rpb3"/>
</dbReference>
<proteinExistence type="predicted"/>
<protein>
    <submittedName>
        <fullName evidence="4">DNA-directed RNA polymerase subunit alpha</fullName>
    </submittedName>
</protein>
<evidence type="ECO:0000259" key="3">
    <source>
        <dbReference type="Pfam" id="PF01193"/>
    </source>
</evidence>
<gene>
    <name evidence="4" type="ORF">Q604_UNBC00734G0001</name>
</gene>
<evidence type="ECO:0000256" key="2">
    <source>
        <dbReference type="ARBA" id="ARBA00023163"/>
    </source>
</evidence>
<organism evidence="4">
    <name type="scientific">human gut metagenome</name>
    <dbReference type="NCBI Taxonomy" id="408170"/>
    <lineage>
        <taxon>unclassified sequences</taxon>
        <taxon>metagenomes</taxon>
        <taxon>organismal metagenomes</taxon>
    </lineage>
</organism>